<organism evidence="1">
    <name type="scientific">marine sediment metagenome</name>
    <dbReference type="NCBI Taxonomy" id="412755"/>
    <lineage>
        <taxon>unclassified sequences</taxon>
        <taxon>metagenomes</taxon>
        <taxon>ecological metagenomes</taxon>
    </lineage>
</organism>
<reference evidence="1" key="1">
    <citation type="journal article" date="2014" name="Front. Microbiol.">
        <title>High frequency of phylogenetically diverse reductive dehalogenase-homologous genes in deep subseafloor sedimentary metagenomes.</title>
        <authorList>
            <person name="Kawai M."/>
            <person name="Futagami T."/>
            <person name="Toyoda A."/>
            <person name="Takaki Y."/>
            <person name="Nishi S."/>
            <person name="Hori S."/>
            <person name="Arai W."/>
            <person name="Tsubouchi T."/>
            <person name="Morono Y."/>
            <person name="Uchiyama I."/>
            <person name="Ito T."/>
            <person name="Fujiyama A."/>
            <person name="Inagaki F."/>
            <person name="Takami H."/>
        </authorList>
    </citation>
    <scope>NUCLEOTIDE SEQUENCE</scope>
    <source>
        <strain evidence="1">Expedition CK06-06</strain>
    </source>
</reference>
<dbReference type="AlphaFoldDB" id="X0ZK08"/>
<gene>
    <name evidence="1" type="ORF">S01H1_82259</name>
</gene>
<proteinExistence type="predicted"/>
<dbReference type="EMBL" id="BARS01055750">
    <property type="protein sequence ID" value="GAG48636.1"/>
    <property type="molecule type" value="Genomic_DNA"/>
</dbReference>
<accession>X0ZK08</accession>
<evidence type="ECO:0000313" key="1">
    <source>
        <dbReference type="EMBL" id="GAG48636.1"/>
    </source>
</evidence>
<feature type="non-terminal residue" evidence="1">
    <location>
        <position position="54"/>
    </location>
</feature>
<sequence>MKIEPRSRDYYNCRSKQGVHHKNVYSEKQMKMINDLRDFLKDGYKRPVEICRHF</sequence>
<comment type="caution">
    <text evidence="1">The sequence shown here is derived from an EMBL/GenBank/DDBJ whole genome shotgun (WGS) entry which is preliminary data.</text>
</comment>
<name>X0ZK08_9ZZZZ</name>
<protein>
    <submittedName>
        <fullName evidence="1">Uncharacterized protein</fullName>
    </submittedName>
</protein>